<dbReference type="AlphaFoldDB" id="A0AAD5XBW4"/>
<name>A0AAD5XBW4_9FUNG</name>
<comment type="subcellular location">
    <subcellularLocation>
        <location evidence="1">Nucleus</location>
    </subcellularLocation>
</comment>
<evidence type="ECO:0000313" key="9">
    <source>
        <dbReference type="Proteomes" id="UP001211907"/>
    </source>
</evidence>
<dbReference type="Gene3D" id="3.30.50.10">
    <property type="entry name" value="Erythroid Transcription Factor GATA-1, subunit A"/>
    <property type="match status" value="1"/>
</dbReference>
<evidence type="ECO:0000313" key="8">
    <source>
        <dbReference type="EMBL" id="KAJ3094564.1"/>
    </source>
</evidence>
<dbReference type="CDD" id="cd00202">
    <property type="entry name" value="ZnF_GATA"/>
    <property type="match status" value="1"/>
</dbReference>
<comment type="caution">
    <text evidence="8">The sequence shown here is derived from an EMBL/GenBank/DDBJ whole genome shotgun (WGS) entry which is preliminary data.</text>
</comment>
<evidence type="ECO:0000256" key="5">
    <source>
        <dbReference type="ARBA" id="ARBA00023242"/>
    </source>
</evidence>
<dbReference type="PANTHER" id="PTHR10071:SF281">
    <property type="entry name" value="BOX A-BINDING FACTOR-RELATED"/>
    <property type="match status" value="1"/>
</dbReference>
<reference evidence="8" key="1">
    <citation type="submission" date="2020-05" db="EMBL/GenBank/DDBJ databases">
        <title>Phylogenomic resolution of chytrid fungi.</title>
        <authorList>
            <person name="Stajich J.E."/>
            <person name="Amses K."/>
            <person name="Simmons R."/>
            <person name="Seto K."/>
            <person name="Myers J."/>
            <person name="Bonds A."/>
            <person name="Quandt C.A."/>
            <person name="Barry K."/>
            <person name="Liu P."/>
            <person name="Grigoriev I."/>
            <person name="Longcore J.E."/>
            <person name="James T.Y."/>
        </authorList>
    </citation>
    <scope>NUCLEOTIDE SEQUENCE</scope>
    <source>
        <strain evidence="8">JEL0513</strain>
    </source>
</reference>
<dbReference type="InterPro" id="IPR013088">
    <property type="entry name" value="Znf_NHR/GATA"/>
</dbReference>
<dbReference type="Pfam" id="PF00320">
    <property type="entry name" value="GATA"/>
    <property type="match status" value="1"/>
</dbReference>
<evidence type="ECO:0000256" key="3">
    <source>
        <dbReference type="ARBA" id="ARBA00022771"/>
    </source>
</evidence>
<evidence type="ECO:0000256" key="6">
    <source>
        <dbReference type="PROSITE-ProRule" id="PRU00094"/>
    </source>
</evidence>
<accession>A0AAD5XBW4</accession>
<dbReference type="EMBL" id="JADGJH010002834">
    <property type="protein sequence ID" value="KAJ3094564.1"/>
    <property type="molecule type" value="Genomic_DNA"/>
</dbReference>
<organism evidence="8 9">
    <name type="scientific">Physocladia obscura</name>
    <dbReference type="NCBI Taxonomy" id="109957"/>
    <lineage>
        <taxon>Eukaryota</taxon>
        <taxon>Fungi</taxon>
        <taxon>Fungi incertae sedis</taxon>
        <taxon>Chytridiomycota</taxon>
        <taxon>Chytridiomycota incertae sedis</taxon>
        <taxon>Chytridiomycetes</taxon>
        <taxon>Chytridiales</taxon>
        <taxon>Chytriomycetaceae</taxon>
        <taxon>Physocladia</taxon>
    </lineage>
</organism>
<dbReference type="GO" id="GO:0005634">
    <property type="term" value="C:nucleus"/>
    <property type="evidence" value="ECO:0007669"/>
    <property type="project" value="UniProtKB-SubCell"/>
</dbReference>
<keyword evidence="5" id="KW-0539">Nucleus</keyword>
<protein>
    <submittedName>
        <fullName evidence="8">Trans-acting T-cell-specific transcription factor GATA-3</fullName>
    </submittedName>
</protein>
<dbReference type="GO" id="GO:0000981">
    <property type="term" value="F:DNA-binding transcription factor activity, RNA polymerase II-specific"/>
    <property type="evidence" value="ECO:0007669"/>
    <property type="project" value="TreeGrafter"/>
</dbReference>
<keyword evidence="2" id="KW-0479">Metal-binding</keyword>
<dbReference type="GO" id="GO:0000122">
    <property type="term" value="P:negative regulation of transcription by RNA polymerase II"/>
    <property type="evidence" value="ECO:0007669"/>
    <property type="project" value="TreeGrafter"/>
</dbReference>
<dbReference type="PRINTS" id="PR00619">
    <property type="entry name" value="GATAZNFINGER"/>
</dbReference>
<sequence length="223" mass="24667">MPQQLQQLPSVQSILDAISAFKATQQLACSTEHRIWPQPHEQHSFQIYQCDQYAAPQEEVLAPTTSDSSFSPPVFLSATKKPVRVPFPSPVSDYRPAHETAKGPQCHNCQATATPLWRRDARQKTICNACGLFARMHSGQNRPAAGVRRRTRLGTDALAKANALYRACQLDRRLAARVVGRVASSAEDGRRKKPRVDVFVQHGVATADCIDALMVLARVAQQE</sequence>
<dbReference type="InterPro" id="IPR000679">
    <property type="entry name" value="Znf_GATA"/>
</dbReference>
<dbReference type="SMART" id="SM00401">
    <property type="entry name" value="ZnF_GATA"/>
    <property type="match status" value="1"/>
</dbReference>
<keyword evidence="4" id="KW-0862">Zinc</keyword>
<keyword evidence="9" id="KW-1185">Reference proteome</keyword>
<evidence type="ECO:0000256" key="1">
    <source>
        <dbReference type="ARBA" id="ARBA00004123"/>
    </source>
</evidence>
<evidence type="ECO:0000259" key="7">
    <source>
        <dbReference type="PROSITE" id="PS50114"/>
    </source>
</evidence>
<feature type="domain" description="GATA-type" evidence="7">
    <location>
        <begin position="100"/>
        <end position="138"/>
    </location>
</feature>
<dbReference type="GO" id="GO:0000978">
    <property type="term" value="F:RNA polymerase II cis-regulatory region sequence-specific DNA binding"/>
    <property type="evidence" value="ECO:0007669"/>
    <property type="project" value="TreeGrafter"/>
</dbReference>
<evidence type="ECO:0000256" key="4">
    <source>
        <dbReference type="ARBA" id="ARBA00022833"/>
    </source>
</evidence>
<dbReference type="SUPFAM" id="SSF57716">
    <property type="entry name" value="Glucocorticoid receptor-like (DNA-binding domain)"/>
    <property type="match status" value="1"/>
</dbReference>
<dbReference type="PROSITE" id="PS50114">
    <property type="entry name" value="GATA_ZN_FINGER_2"/>
    <property type="match status" value="1"/>
</dbReference>
<dbReference type="PANTHER" id="PTHR10071">
    <property type="entry name" value="TRANSCRIPTION FACTOR GATA FAMILY MEMBER"/>
    <property type="match status" value="1"/>
</dbReference>
<evidence type="ECO:0000256" key="2">
    <source>
        <dbReference type="ARBA" id="ARBA00022723"/>
    </source>
</evidence>
<dbReference type="GO" id="GO:0045944">
    <property type="term" value="P:positive regulation of transcription by RNA polymerase II"/>
    <property type="evidence" value="ECO:0007669"/>
    <property type="project" value="TreeGrafter"/>
</dbReference>
<dbReference type="InterPro" id="IPR039355">
    <property type="entry name" value="Transcription_factor_GATA"/>
</dbReference>
<dbReference type="Proteomes" id="UP001211907">
    <property type="component" value="Unassembled WGS sequence"/>
</dbReference>
<proteinExistence type="predicted"/>
<gene>
    <name evidence="8" type="primary">GATA3_2</name>
    <name evidence="8" type="ORF">HK100_006102</name>
</gene>
<keyword evidence="3 6" id="KW-0863">Zinc-finger</keyword>
<dbReference type="GO" id="GO:0008270">
    <property type="term" value="F:zinc ion binding"/>
    <property type="evidence" value="ECO:0007669"/>
    <property type="project" value="UniProtKB-KW"/>
</dbReference>